<organism evidence="3 4">
    <name type="scientific">Hymenobacter aranciens</name>
    <dbReference type="NCBI Taxonomy" id="3063996"/>
    <lineage>
        <taxon>Bacteria</taxon>
        <taxon>Pseudomonadati</taxon>
        <taxon>Bacteroidota</taxon>
        <taxon>Cytophagia</taxon>
        <taxon>Cytophagales</taxon>
        <taxon>Hymenobacteraceae</taxon>
        <taxon>Hymenobacter</taxon>
    </lineage>
</organism>
<keyword evidence="2" id="KW-0732">Signal</keyword>
<feature type="signal peptide" evidence="2">
    <location>
        <begin position="1"/>
        <end position="23"/>
    </location>
</feature>
<proteinExistence type="predicted"/>
<dbReference type="Proteomes" id="UP001176429">
    <property type="component" value="Unassembled WGS sequence"/>
</dbReference>
<dbReference type="EMBL" id="JAUQSY010000009">
    <property type="protein sequence ID" value="MDO7876122.1"/>
    <property type="molecule type" value="Genomic_DNA"/>
</dbReference>
<feature type="chain" id="PRO_5045566036" description="Lipoprotein" evidence="2">
    <location>
        <begin position="24"/>
        <end position="193"/>
    </location>
</feature>
<evidence type="ECO:0000313" key="3">
    <source>
        <dbReference type="EMBL" id="MDO7876122.1"/>
    </source>
</evidence>
<protein>
    <recommendedName>
        <fullName evidence="5">Lipoprotein</fullName>
    </recommendedName>
</protein>
<name>A0ABT9BD28_9BACT</name>
<reference evidence="3" key="1">
    <citation type="submission" date="2023-07" db="EMBL/GenBank/DDBJ databases">
        <authorList>
            <person name="Kim M.K."/>
        </authorList>
    </citation>
    <scope>NUCLEOTIDE SEQUENCE</scope>
    <source>
        <strain evidence="3">ASUV-10-1</strain>
    </source>
</reference>
<comment type="caution">
    <text evidence="3">The sequence shown here is derived from an EMBL/GenBank/DDBJ whole genome shotgun (WGS) entry which is preliminary data.</text>
</comment>
<dbReference type="PROSITE" id="PS51257">
    <property type="entry name" value="PROKAR_LIPOPROTEIN"/>
    <property type="match status" value="1"/>
</dbReference>
<keyword evidence="4" id="KW-1185">Reference proteome</keyword>
<sequence>MKHACYSLLAAALFLASCGQNTATEQPAAAITPAPEAPVEQPAAPADSAAAPADATATEPTLEVAAPAQTITAAFDFKPVKDADNPSAKRSSAHLLLSGKKPQDIDLGRFNGKPDVVNAEKAKLANFPADMLLGFRAYDANSGVSSDLAVLNVGGHHLRIVQRRVNEEAVTPGQFETAREIPIPAGTAVTVKK</sequence>
<evidence type="ECO:0000256" key="1">
    <source>
        <dbReference type="SAM" id="MobiDB-lite"/>
    </source>
</evidence>
<gene>
    <name evidence="3" type="ORF">Q5H93_15365</name>
</gene>
<dbReference type="RefSeq" id="WP_305007474.1">
    <property type="nucleotide sequence ID" value="NZ_JAUQSY010000009.1"/>
</dbReference>
<accession>A0ABT9BD28</accession>
<evidence type="ECO:0000313" key="4">
    <source>
        <dbReference type="Proteomes" id="UP001176429"/>
    </source>
</evidence>
<feature type="region of interest" description="Disordered" evidence="1">
    <location>
        <begin position="29"/>
        <end position="58"/>
    </location>
</feature>
<evidence type="ECO:0000256" key="2">
    <source>
        <dbReference type="SAM" id="SignalP"/>
    </source>
</evidence>
<evidence type="ECO:0008006" key="5">
    <source>
        <dbReference type="Google" id="ProtNLM"/>
    </source>
</evidence>